<evidence type="ECO:0000256" key="7">
    <source>
        <dbReference type="SAM" id="Phobius"/>
    </source>
</evidence>
<dbReference type="AlphaFoldDB" id="A0A7V3RHS5"/>
<dbReference type="InterPro" id="IPR010290">
    <property type="entry name" value="TM_effector"/>
</dbReference>
<dbReference type="EMBL" id="DTOZ01000144">
    <property type="protein sequence ID" value="HGE78450.1"/>
    <property type="molecule type" value="Genomic_DNA"/>
</dbReference>
<feature type="transmembrane region" description="Helical" evidence="7">
    <location>
        <begin position="296"/>
        <end position="313"/>
    </location>
</feature>
<evidence type="ECO:0000259" key="8">
    <source>
        <dbReference type="PROSITE" id="PS50850"/>
    </source>
</evidence>
<dbReference type="InterPro" id="IPR036259">
    <property type="entry name" value="MFS_trans_sf"/>
</dbReference>
<feature type="transmembrane region" description="Helical" evidence="7">
    <location>
        <begin position="319"/>
        <end position="342"/>
    </location>
</feature>
<dbReference type="PROSITE" id="PS50850">
    <property type="entry name" value="MFS"/>
    <property type="match status" value="1"/>
</dbReference>
<keyword evidence="3" id="KW-1003">Cell membrane</keyword>
<evidence type="ECO:0000256" key="2">
    <source>
        <dbReference type="ARBA" id="ARBA00022448"/>
    </source>
</evidence>
<dbReference type="Gene3D" id="1.20.1250.20">
    <property type="entry name" value="MFS general substrate transporter like domains"/>
    <property type="match status" value="1"/>
</dbReference>
<feature type="transmembrane region" description="Helical" evidence="7">
    <location>
        <begin position="380"/>
        <end position="403"/>
    </location>
</feature>
<gene>
    <name evidence="9" type="ORF">ENX68_05570</name>
</gene>
<feature type="domain" description="Major facilitator superfamily (MFS) profile" evidence="8">
    <location>
        <begin position="21"/>
        <end position="408"/>
    </location>
</feature>
<dbReference type="PANTHER" id="PTHR23513:SF11">
    <property type="entry name" value="STAPHYLOFERRIN A TRANSPORTER"/>
    <property type="match status" value="1"/>
</dbReference>
<dbReference type="PANTHER" id="PTHR23513">
    <property type="entry name" value="INTEGRAL MEMBRANE EFFLUX PROTEIN-RELATED"/>
    <property type="match status" value="1"/>
</dbReference>
<dbReference type="GO" id="GO:0022857">
    <property type="term" value="F:transmembrane transporter activity"/>
    <property type="evidence" value="ECO:0007669"/>
    <property type="project" value="InterPro"/>
</dbReference>
<sequence length="411" mass="45412">MENQNKNFFLKKTFLALRYPNYRLWFAGQLVSLFGTWMQSTVQGFFIYELTHSPAYLGYVGFAAGLPTWLFMLYAGVVADRVPRRKILLITQSAMMTLAFILAVLTFLKIVKPWHIIILALLMGTTNAFDAPARQAFVRELVEPEAITNAIALNSAMFNTAIAIGPATGGIIYAALGPAWCFTINGLTFIAVISALSAMKLKSSYKPKTNNSPIMDLKQGIKYTINHPTIRYLILTVGIIALFGATFVTLLPAWAVKILHGDAKTNGFLQTARGLGALTSALFIASLGIFHFKGKLLTIGTFLYPIFIMLFASTSNFTLSLIFLYFTGMGQILIMNLSNSLVQTQVDEEMRGRVMGIYTFFFFGLMPFGALWIGTVANILGVRIATYIAASITLAYAILIYALGRPIWKLK</sequence>
<comment type="subcellular location">
    <subcellularLocation>
        <location evidence="1">Cell membrane</location>
        <topology evidence="1">Multi-pass membrane protein</topology>
    </subcellularLocation>
</comment>
<dbReference type="Pfam" id="PF05977">
    <property type="entry name" value="MFS_3"/>
    <property type="match status" value="1"/>
</dbReference>
<evidence type="ECO:0000256" key="1">
    <source>
        <dbReference type="ARBA" id="ARBA00004651"/>
    </source>
</evidence>
<dbReference type="CDD" id="cd06173">
    <property type="entry name" value="MFS_MefA_like"/>
    <property type="match status" value="1"/>
</dbReference>
<comment type="caution">
    <text evidence="9">The sequence shown here is derived from an EMBL/GenBank/DDBJ whole genome shotgun (WGS) entry which is preliminary data.</text>
</comment>
<keyword evidence="2" id="KW-0813">Transport</keyword>
<feature type="transmembrane region" description="Helical" evidence="7">
    <location>
        <begin position="87"/>
        <end position="108"/>
    </location>
</feature>
<feature type="transmembrane region" description="Helical" evidence="7">
    <location>
        <begin position="151"/>
        <end position="176"/>
    </location>
</feature>
<feature type="transmembrane region" description="Helical" evidence="7">
    <location>
        <begin position="56"/>
        <end position="75"/>
    </location>
</feature>
<dbReference type="SUPFAM" id="SSF103473">
    <property type="entry name" value="MFS general substrate transporter"/>
    <property type="match status" value="1"/>
</dbReference>
<keyword evidence="5 7" id="KW-1133">Transmembrane helix</keyword>
<evidence type="ECO:0000256" key="3">
    <source>
        <dbReference type="ARBA" id="ARBA00022475"/>
    </source>
</evidence>
<feature type="transmembrane region" description="Helical" evidence="7">
    <location>
        <begin position="354"/>
        <end position="374"/>
    </location>
</feature>
<keyword evidence="4 7" id="KW-0812">Transmembrane</keyword>
<dbReference type="GO" id="GO:0005886">
    <property type="term" value="C:plasma membrane"/>
    <property type="evidence" value="ECO:0007669"/>
    <property type="project" value="UniProtKB-SubCell"/>
</dbReference>
<name>A0A7V3RHS5_UNCW3</name>
<feature type="transmembrane region" description="Helical" evidence="7">
    <location>
        <begin position="182"/>
        <end position="199"/>
    </location>
</feature>
<evidence type="ECO:0000256" key="5">
    <source>
        <dbReference type="ARBA" id="ARBA00022989"/>
    </source>
</evidence>
<evidence type="ECO:0000313" key="9">
    <source>
        <dbReference type="EMBL" id="HGE78450.1"/>
    </source>
</evidence>
<organism evidence="9">
    <name type="scientific">candidate division WOR-3 bacterium</name>
    <dbReference type="NCBI Taxonomy" id="2052148"/>
    <lineage>
        <taxon>Bacteria</taxon>
        <taxon>Bacteria division WOR-3</taxon>
    </lineage>
</organism>
<dbReference type="InterPro" id="IPR020846">
    <property type="entry name" value="MFS_dom"/>
</dbReference>
<feature type="transmembrane region" description="Helical" evidence="7">
    <location>
        <begin position="114"/>
        <end position="131"/>
    </location>
</feature>
<proteinExistence type="predicted"/>
<protein>
    <submittedName>
        <fullName evidence="9">MFS transporter</fullName>
    </submittedName>
</protein>
<evidence type="ECO:0000256" key="6">
    <source>
        <dbReference type="ARBA" id="ARBA00023136"/>
    </source>
</evidence>
<evidence type="ECO:0000256" key="4">
    <source>
        <dbReference type="ARBA" id="ARBA00022692"/>
    </source>
</evidence>
<keyword evidence="6 7" id="KW-0472">Membrane</keyword>
<feature type="transmembrane region" description="Helical" evidence="7">
    <location>
        <begin position="21"/>
        <end position="40"/>
    </location>
</feature>
<reference evidence="9" key="1">
    <citation type="journal article" date="2020" name="mSystems">
        <title>Genome- and Community-Level Interaction Insights into Carbon Utilization and Element Cycling Functions of Hydrothermarchaeota in Hydrothermal Sediment.</title>
        <authorList>
            <person name="Zhou Z."/>
            <person name="Liu Y."/>
            <person name="Xu W."/>
            <person name="Pan J."/>
            <person name="Luo Z.H."/>
            <person name="Li M."/>
        </authorList>
    </citation>
    <scope>NUCLEOTIDE SEQUENCE [LARGE SCALE GENOMIC DNA]</scope>
    <source>
        <strain evidence="9">SpSt-961</strain>
    </source>
</reference>
<feature type="transmembrane region" description="Helical" evidence="7">
    <location>
        <begin position="232"/>
        <end position="255"/>
    </location>
</feature>
<feature type="transmembrane region" description="Helical" evidence="7">
    <location>
        <begin position="267"/>
        <end position="289"/>
    </location>
</feature>
<accession>A0A7V3RHS5</accession>